<dbReference type="GO" id="GO:0050897">
    <property type="term" value="F:cobalt ion binding"/>
    <property type="evidence" value="ECO:0007669"/>
    <property type="project" value="TreeGrafter"/>
</dbReference>
<protein>
    <recommendedName>
        <fullName evidence="12">Cora-domain-containing protein</fullName>
    </recommendedName>
</protein>
<evidence type="ECO:0000256" key="5">
    <source>
        <dbReference type="ARBA" id="ARBA00022692"/>
    </source>
</evidence>
<dbReference type="GO" id="GO:0015087">
    <property type="term" value="F:cobalt ion transmembrane transporter activity"/>
    <property type="evidence" value="ECO:0007669"/>
    <property type="project" value="TreeGrafter"/>
</dbReference>
<feature type="region of interest" description="Disordered" evidence="8">
    <location>
        <begin position="1"/>
        <end position="93"/>
    </location>
</feature>
<dbReference type="Gene3D" id="1.20.58.340">
    <property type="entry name" value="Magnesium transport protein CorA, transmembrane region"/>
    <property type="match status" value="2"/>
</dbReference>
<dbReference type="Gene3D" id="3.30.460.20">
    <property type="entry name" value="CorA soluble domain-like"/>
    <property type="match status" value="1"/>
</dbReference>
<feature type="compositionally biased region" description="Low complexity" evidence="8">
    <location>
        <begin position="41"/>
        <end position="50"/>
    </location>
</feature>
<evidence type="ECO:0000256" key="3">
    <source>
        <dbReference type="ARBA" id="ARBA00022448"/>
    </source>
</evidence>
<dbReference type="GeneID" id="28900868"/>
<feature type="compositionally biased region" description="Basic and acidic residues" evidence="8">
    <location>
        <begin position="470"/>
        <end position="494"/>
    </location>
</feature>
<comment type="similarity">
    <text evidence="2">Belongs to the CorA metal ion transporter (MIT) (TC 1.A.35) family.</text>
</comment>
<evidence type="ECO:0000256" key="7">
    <source>
        <dbReference type="ARBA" id="ARBA00023136"/>
    </source>
</evidence>
<dbReference type="PANTHER" id="PTHR46494">
    <property type="entry name" value="CORA FAMILY METAL ION TRANSPORTER (EUROFUNG)"/>
    <property type="match status" value="1"/>
</dbReference>
<dbReference type="AlphaFoldDB" id="A0A165JVP6"/>
<keyword evidence="6 9" id="KW-1133">Transmembrane helix</keyword>
<dbReference type="GO" id="GO:0000287">
    <property type="term" value="F:magnesium ion binding"/>
    <property type="evidence" value="ECO:0007669"/>
    <property type="project" value="TreeGrafter"/>
</dbReference>
<keyword evidence="4" id="KW-1003">Cell membrane</keyword>
<keyword evidence="3" id="KW-0813">Transport</keyword>
<evidence type="ECO:0000256" key="9">
    <source>
        <dbReference type="SAM" id="Phobius"/>
    </source>
</evidence>
<dbReference type="OrthoDB" id="165352at2759"/>
<feature type="compositionally biased region" description="Polar residues" evidence="8">
    <location>
        <begin position="1"/>
        <end position="12"/>
    </location>
</feature>
<evidence type="ECO:0000256" key="6">
    <source>
        <dbReference type="ARBA" id="ARBA00022989"/>
    </source>
</evidence>
<evidence type="ECO:0000313" key="10">
    <source>
        <dbReference type="EMBL" id="KZF26690.1"/>
    </source>
</evidence>
<keyword evidence="7 9" id="KW-0472">Membrane</keyword>
<gene>
    <name evidence="10" type="ORF">L228DRAFT_279861</name>
</gene>
<keyword evidence="5 9" id="KW-0812">Transmembrane</keyword>
<dbReference type="GO" id="GO:0005886">
    <property type="term" value="C:plasma membrane"/>
    <property type="evidence" value="ECO:0007669"/>
    <property type="project" value="UniProtKB-SubCell"/>
</dbReference>
<feature type="region of interest" description="Disordered" evidence="8">
    <location>
        <begin position="634"/>
        <end position="693"/>
    </location>
</feature>
<dbReference type="InterPro" id="IPR002523">
    <property type="entry name" value="MgTranspt_CorA/ZnTranspt_ZntB"/>
</dbReference>
<feature type="region of interest" description="Disordered" evidence="8">
    <location>
        <begin position="449"/>
        <end position="512"/>
    </location>
</feature>
<dbReference type="OMA" id="NYGHIRQ"/>
<dbReference type="SUPFAM" id="SSF143865">
    <property type="entry name" value="CorA soluble domain-like"/>
    <property type="match status" value="1"/>
</dbReference>
<evidence type="ECO:0000256" key="1">
    <source>
        <dbReference type="ARBA" id="ARBA00004651"/>
    </source>
</evidence>
<dbReference type="PANTHER" id="PTHR46494:SF1">
    <property type="entry name" value="CORA FAMILY METAL ION TRANSPORTER (EUROFUNG)"/>
    <property type="match status" value="1"/>
</dbReference>
<dbReference type="Pfam" id="PF01544">
    <property type="entry name" value="CorA"/>
    <property type="match status" value="1"/>
</dbReference>
<name>A0A165JVP6_XYLHT</name>
<dbReference type="Proteomes" id="UP000076632">
    <property type="component" value="Unassembled WGS sequence"/>
</dbReference>
<evidence type="ECO:0008006" key="12">
    <source>
        <dbReference type="Google" id="ProtNLM"/>
    </source>
</evidence>
<sequence>MNTGNERSSSTPAVDPAHVDLEALSPASSSDGNRDLGLAKSTSTARQSSESARRRPRRSSTLKTYRPQRSNWQPGQEPGLDVTLPHGGQEPSHIPQLHQECDITVVDFSQENMRMRRLNNATLEPFLNHPRPDWTECRWINVNGLSWDVIKCIGNKKKLHRLAIEDLMNTKNRTKADWYSDHVYIVLTLQKLVHLEDCSDCDSDCDADCPGSIEDYAGSPSHWQKPKKKRRSLFSRLRKTLSPVAEDAGNTHSPADMFDPSNEVDGAHTAKYHTSSFSASATAPWKPHTLQSYHSGPNKAHTEFMERHSALRPKDMSVSVEQVSIFLTADNTVISFFQGSAEDIENPILSRLHSSETILRRSCDAGMMLQAIIDAIIDLAIPVTLAYQDAIGELELDVLTQPSIKHTTSLYVLTSEISLLRTSLQPITSVINALRDHKSELVPATPGGFTLLNVPSGERKQPGGTAGAKGADRKGGEGAPTDPDKSRDAHDGKSGGDYFRQPPKLPSVPSSISISPMTHTYLGDVEDHCILMMQSLDQMMRKADNMIDLIFNTISALQNESMKQLTLVTILFLPLTFLTGYFGMNFNRFTGVQHHSDVYFWEIAIPITFVTSIYLMRGVIERYIIRKIQRRGISRSRRKRTQPLHTSRQTSRKNLDPPRQHSHLGPHVPHLSSPSPRNGLSGSSAPGHGAGRW</sequence>
<comment type="subcellular location">
    <subcellularLocation>
        <location evidence="1">Cell membrane</location>
        <topology evidence="1">Multi-pass membrane protein</topology>
    </subcellularLocation>
</comment>
<reference evidence="10 11" key="1">
    <citation type="journal article" date="2016" name="Fungal Biol.">
        <title>The genome of Xylona heveae provides a window into fungal endophytism.</title>
        <authorList>
            <person name="Gazis R."/>
            <person name="Kuo A."/>
            <person name="Riley R."/>
            <person name="LaButti K."/>
            <person name="Lipzen A."/>
            <person name="Lin J."/>
            <person name="Amirebrahimi M."/>
            <person name="Hesse C.N."/>
            <person name="Spatafora J.W."/>
            <person name="Henrissat B."/>
            <person name="Hainaut M."/>
            <person name="Grigoriev I.V."/>
            <person name="Hibbett D.S."/>
        </authorList>
    </citation>
    <scope>NUCLEOTIDE SEQUENCE [LARGE SCALE GENOMIC DNA]</scope>
    <source>
        <strain evidence="10 11">TC161</strain>
    </source>
</reference>
<dbReference type="RefSeq" id="XP_018192245.1">
    <property type="nucleotide sequence ID" value="XM_018335731.1"/>
</dbReference>
<dbReference type="GO" id="GO:0015095">
    <property type="term" value="F:magnesium ion transmembrane transporter activity"/>
    <property type="evidence" value="ECO:0007669"/>
    <property type="project" value="TreeGrafter"/>
</dbReference>
<accession>A0A165JVP6</accession>
<dbReference type="STRING" id="1328760.A0A165JVP6"/>
<dbReference type="InterPro" id="IPR045861">
    <property type="entry name" value="CorA_cytoplasmic_dom"/>
</dbReference>
<proteinExistence type="inferred from homology"/>
<organism evidence="10 11">
    <name type="scientific">Xylona heveae (strain CBS 132557 / TC161)</name>
    <dbReference type="NCBI Taxonomy" id="1328760"/>
    <lineage>
        <taxon>Eukaryota</taxon>
        <taxon>Fungi</taxon>
        <taxon>Dikarya</taxon>
        <taxon>Ascomycota</taxon>
        <taxon>Pezizomycotina</taxon>
        <taxon>Xylonomycetes</taxon>
        <taxon>Xylonales</taxon>
        <taxon>Xylonaceae</taxon>
        <taxon>Xylona</taxon>
    </lineage>
</organism>
<dbReference type="EMBL" id="KV407454">
    <property type="protein sequence ID" value="KZF26690.1"/>
    <property type="molecule type" value="Genomic_DNA"/>
</dbReference>
<dbReference type="InParanoid" id="A0A165JVP6"/>
<feature type="compositionally biased region" description="Polar residues" evidence="8">
    <location>
        <begin position="672"/>
        <end position="684"/>
    </location>
</feature>
<feature type="transmembrane region" description="Helical" evidence="9">
    <location>
        <begin position="598"/>
        <end position="620"/>
    </location>
</feature>
<evidence type="ECO:0000256" key="8">
    <source>
        <dbReference type="SAM" id="MobiDB-lite"/>
    </source>
</evidence>
<evidence type="ECO:0000313" key="11">
    <source>
        <dbReference type="Proteomes" id="UP000076632"/>
    </source>
</evidence>
<evidence type="ECO:0000256" key="4">
    <source>
        <dbReference type="ARBA" id="ARBA00022475"/>
    </source>
</evidence>
<dbReference type="InterPro" id="IPR045863">
    <property type="entry name" value="CorA_TM1_TM2"/>
</dbReference>
<evidence type="ECO:0000256" key="2">
    <source>
        <dbReference type="ARBA" id="ARBA00009765"/>
    </source>
</evidence>
<feature type="transmembrane region" description="Helical" evidence="9">
    <location>
        <begin position="565"/>
        <end position="586"/>
    </location>
</feature>
<dbReference type="SUPFAM" id="SSF144083">
    <property type="entry name" value="Magnesium transport protein CorA, transmembrane region"/>
    <property type="match status" value="1"/>
</dbReference>
<keyword evidence="11" id="KW-1185">Reference proteome</keyword>